<dbReference type="Pfam" id="PF21027">
    <property type="entry name" value="Sde0182_C"/>
    <property type="match status" value="1"/>
</dbReference>
<dbReference type="Proteomes" id="UP000001364">
    <property type="component" value="Chromosome"/>
</dbReference>
<feature type="chain" id="PRO_5002605725" evidence="1">
    <location>
        <begin position="25"/>
        <end position="486"/>
    </location>
</feature>
<dbReference type="InterPro" id="IPR036452">
    <property type="entry name" value="Ribo_hydro-like"/>
</dbReference>
<dbReference type="InterPro" id="IPR011483">
    <property type="entry name" value="Sde182_NH-like"/>
</dbReference>
<evidence type="ECO:0000259" key="2">
    <source>
        <dbReference type="Pfam" id="PF07632"/>
    </source>
</evidence>
<dbReference type="GeneID" id="7332229"/>
<dbReference type="GO" id="GO:0018658">
    <property type="term" value="F:salicylate 1-monooxygenase activity"/>
    <property type="evidence" value="ECO:0007669"/>
    <property type="project" value="UniProtKB-EC"/>
</dbReference>
<organism evidence="4 5">
    <name type="scientific">Caulobacter vibrioides (strain NA1000 / CB15N)</name>
    <name type="common">Caulobacter crescentus</name>
    <dbReference type="NCBI Taxonomy" id="565050"/>
    <lineage>
        <taxon>Bacteria</taxon>
        <taxon>Pseudomonadati</taxon>
        <taxon>Pseudomonadota</taxon>
        <taxon>Alphaproteobacteria</taxon>
        <taxon>Caulobacterales</taxon>
        <taxon>Caulobacteraceae</taxon>
        <taxon>Caulobacter</taxon>
    </lineage>
</organism>
<evidence type="ECO:0000256" key="1">
    <source>
        <dbReference type="SAM" id="SignalP"/>
    </source>
</evidence>
<feature type="signal peptide" evidence="1">
    <location>
        <begin position="1"/>
        <end position="24"/>
    </location>
</feature>
<protein>
    <submittedName>
        <fullName evidence="4">Salicylate hydroxylase</fullName>
        <ecNumber evidence="4">1.14.13.1</ecNumber>
    </submittedName>
</protein>
<gene>
    <name evidence="4" type="ordered locus">CCNA_00539</name>
</gene>
<feature type="domain" description="Cellulose-binding Sde182 C-terminal" evidence="3">
    <location>
        <begin position="401"/>
        <end position="481"/>
    </location>
</feature>
<feature type="domain" description="Cellulose-binding Sde182 nucleoside hydrolase-like" evidence="2">
    <location>
        <begin position="35"/>
        <end position="293"/>
    </location>
</feature>
<dbReference type="Pfam" id="PF07632">
    <property type="entry name" value="Sde182_NH-like"/>
    <property type="match status" value="1"/>
</dbReference>
<dbReference type="OrthoDB" id="253051at2"/>
<dbReference type="InterPro" id="IPR013783">
    <property type="entry name" value="Ig-like_fold"/>
</dbReference>
<evidence type="ECO:0000313" key="5">
    <source>
        <dbReference type="Proteomes" id="UP000001364"/>
    </source>
</evidence>
<keyword evidence="4" id="KW-0560">Oxidoreductase</keyword>
<dbReference type="InterPro" id="IPR048527">
    <property type="entry name" value="Sde182_C"/>
</dbReference>
<keyword evidence="1" id="KW-0732">Signal</keyword>
<evidence type="ECO:0000313" key="4">
    <source>
        <dbReference type="EMBL" id="ACL94004.1"/>
    </source>
</evidence>
<dbReference type="Gene3D" id="3.90.245.10">
    <property type="entry name" value="Ribonucleoside hydrolase-like"/>
    <property type="match status" value="1"/>
</dbReference>
<reference evidence="4 5" key="1">
    <citation type="journal article" date="2010" name="J. Bacteriol.">
        <title>The genetic basis of laboratory adaptation in Caulobacter crescentus.</title>
        <authorList>
            <person name="Marks M.E."/>
            <person name="Castro-Rojas C.M."/>
            <person name="Teiling C."/>
            <person name="Du L."/>
            <person name="Kapatral V."/>
            <person name="Walunas T.L."/>
            <person name="Crosson S."/>
        </authorList>
    </citation>
    <scope>NUCLEOTIDE SEQUENCE [LARGE SCALE GENOMIC DNA]</scope>
    <source>
        <strain evidence="5">NA1000 / CB15N</strain>
    </source>
</reference>
<dbReference type="Gene3D" id="2.60.40.10">
    <property type="entry name" value="Immunoglobulins"/>
    <property type="match status" value="1"/>
</dbReference>
<proteinExistence type="predicted"/>
<dbReference type="SUPFAM" id="SSF53590">
    <property type="entry name" value="Nucleoside hydrolase"/>
    <property type="match status" value="1"/>
</dbReference>
<dbReference type="RefSeq" id="YP_002515912.1">
    <property type="nucleotide sequence ID" value="NC_011916.1"/>
</dbReference>
<dbReference type="PATRIC" id="fig|565050.3.peg.532"/>
<dbReference type="SMR" id="A0A0H3C627"/>
<dbReference type="RefSeq" id="WP_010918393.1">
    <property type="nucleotide sequence ID" value="NC_011916.1"/>
</dbReference>
<sequence>METMRAWTGLVLAITLGWIAPAHAAPEASAPAKARLIVLSDIENEPDDTQSFVRLLLYANEIDIEALVATTSTHMRGEIHPESIRRLVSLYGQVRPNLVLHANGYPTAESLSARIRAGQPAYGLAATGPGKDTEGSRAIIAALDSPDPRPVWVSVWGGANTLAQALKTLEATRPAAEVQRLISKLRVYTISDQDDAGAWIRKTYPSLFYIVSPGGYGAATWGGIFQAVDGLDNTTVSNAWLAQNIQQGRGPLGAAYPDVAYGMEGDTPAFLNLIPTGLADPERPDWGGWGGRYALYTPNLADTDPKGFTGGVPIEPETRPIWTNAIDTVAPHEPAPFGRAVKVSARVHKDYRATVWRWRDAFQNDFAARIGWTTLPRDKANHPPVAVLDHADRLTVRAGKTFSLSARGSHDPDGDSLSFLWFNYPEAGTWKTSIPANGAENIYRASFTAPAVTKPETAHFIVAISDKGAPALTRYRRVIVTFLPAP</sequence>
<accession>A0A0H3C627</accession>
<dbReference type="EMBL" id="CP001340">
    <property type="protein sequence ID" value="ACL94004.1"/>
    <property type="molecule type" value="Genomic_DNA"/>
</dbReference>
<dbReference type="KEGG" id="ccs:CCNA_00539"/>
<evidence type="ECO:0000259" key="3">
    <source>
        <dbReference type="Pfam" id="PF21027"/>
    </source>
</evidence>
<dbReference type="GO" id="GO:0016799">
    <property type="term" value="F:hydrolase activity, hydrolyzing N-glycosyl compounds"/>
    <property type="evidence" value="ECO:0007669"/>
    <property type="project" value="InterPro"/>
</dbReference>
<dbReference type="HOGENOM" id="CLU_029266_0_0_5"/>
<dbReference type="EC" id="1.14.13.1" evidence="4"/>
<name>A0A0H3C627_CAUVN</name>
<dbReference type="AlphaFoldDB" id="A0A0H3C627"/>
<keyword evidence="5" id="KW-1185">Reference proteome</keyword>